<dbReference type="NCBIfam" id="TIGR01254">
    <property type="entry name" value="sfuA"/>
    <property type="match status" value="1"/>
</dbReference>
<dbReference type="GO" id="GO:0015888">
    <property type="term" value="P:thiamine transport"/>
    <property type="evidence" value="ECO:0007669"/>
    <property type="project" value="InterPro"/>
</dbReference>
<dbReference type="Pfam" id="PF13343">
    <property type="entry name" value="SBP_bac_6"/>
    <property type="match status" value="1"/>
</dbReference>
<dbReference type="PROSITE" id="PS51257">
    <property type="entry name" value="PROKAR_LIPOPROTEIN"/>
    <property type="match status" value="1"/>
</dbReference>
<dbReference type="RefSeq" id="WP_090507184.1">
    <property type="nucleotide sequence ID" value="NZ_FNWL01000002.1"/>
</dbReference>
<keyword evidence="1" id="KW-0732">Signal</keyword>
<dbReference type="Proteomes" id="UP000199112">
    <property type="component" value="Unassembled WGS sequence"/>
</dbReference>
<reference evidence="3" key="1">
    <citation type="submission" date="2016-10" db="EMBL/GenBank/DDBJ databases">
        <authorList>
            <person name="Varghese N."/>
            <person name="Submissions S."/>
        </authorList>
    </citation>
    <scope>NUCLEOTIDE SEQUENCE [LARGE SCALE GENOMIC DNA]</scope>
    <source>
        <strain evidence="3">CGMCC 1.8981</strain>
    </source>
</reference>
<evidence type="ECO:0000313" key="2">
    <source>
        <dbReference type="EMBL" id="SEH15998.1"/>
    </source>
</evidence>
<gene>
    <name evidence="2" type="ORF">SAMN04487967_2363</name>
</gene>
<evidence type="ECO:0000256" key="1">
    <source>
        <dbReference type="ARBA" id="ARBA00022729"/>
    </source>
</evidence>
<proteinExistence type="predicted"/>
<dbReference type="EMBL" id="FNWL01000002">
    <property type="protein sequence ID" value="SEH15998.1"/>
    <property type="molecule type" value="Genomic_DNA"/>
</dbReference>
<dbReference type="Gene3D" id="3.40.190.10">
    <property type="entry name" value="Periplasmic binding protein-like II"/>
    <property type="match status" value="2"/>
</dbReference>
<accession>A0A1H6G0L2</accession>
<keyword evidence="3" id="KW-1185">Reference proteome</keyword>
<name>A0A1H6G0L2_9EURY</name>
<evidence type="ECO:0000313" key="3">
    <source>
        <dbReference type="Proteomes" id="UP000199112"/>
    </source>
</evidence>
<dbReference type="OrthoDB" id="130870at2157"/>
<sequence length="353" mass="40164">MRRRTVLSTGAALATAGLAGCSVTDMGSDDDVFTVGTYTSFVDAPSDSPGEWIKDEFESRHDVEFEWHTPDQELTYYVERHNDGSEVEPELYLGVRPQNLVQADEQLEGDLFTSTDESVLSNAEDIDDEFYFDPEDRAIPTFHSHCGIVYDGRNVSEPETFDDLLSSEYEGDLAMSNPNSSTTGLLFFLWTVDHFGEDGYLEYWNDLMDNDARVLDEWGEVYTQFEEEEIPVVVSYTDDRVYASRDGNDLEKHQVATLHDQGYANMAGMARFADGTDDDLAHEFMDFILEPEVQSVIAERNVTGPVNEETELPEEIEEYMIEPEEVVFFDYDELEGNLSTWLDEWEREVAGGF</sequence>
<dbReference type="SUPFAM" id="SSF53850">
    <property type="entry name" value="Periplasmic binding protein-like II"/>
    <property type="match status" value="1"/>
</dbReference>
<dbReference type="InterPro" id="IPR005948">
    <property type="entry name" value="ThiB-like"/>
</dbReference>
<dbReference type="PANTHER" id="PTHR30006">
    <property type="entry name" value="THIAMINE-BINDING PERIPLASMIC PROTEIN-RELATED"/>
    <property type="match status" value="1"/>
</dbReference>
<protein>
    <submittedName>
        <fullName evidence="2">Thiamine transport system substrate-binding protein</fullName>
    </submittedName>
</protein>
<dbReference type="GO" id="GO:0030975">
    <property type="term" value="F:thiamine binding"/>
    <property type="evidence" value="ECO:0007669"/>
    <property type="project" value="InterPro"/>
</dbReference>
<dbReference type="PANTHER" id="PTHR30006:SF2">
    <property type="entry name" value="ABC TRANSPORTER SUBSTRATE-BINDING PROTEIN"/>
    <property type="match status" value="1"/>
</dbReference>
<dbReference type="AlphaFoldDB" id="A0A1H6G0L2"/>
<organism evidence="2 3">
    <name type="scientific">Natronorubrum sediminis</name>
    <dbReference type="NCBI Taxonomy" id="640943"/>
    <lineage>
        <taxon>Archaea</taxon>
        <taxon>Methanobacteriati</taxon>
        <taxon>Methanobacteriota</taxon>
        <taxon>Stenosarchaea group</taxon>
        <taxon>Halobacteria</taxon>
        <taxon>Halobacteriales</taxon>
        <taxon>Natrialbaceae</taxon>
        <taxon>Natronorubrum</taxon>
    </lineage>
</organism>